<dbReference type="GO" id="GO:0005886">
    <property type="term" value="C:plasma membrane"/>
    <property type="evidence" value="ECO:0007669"/>
    <property type="project" value="UniProtKB-SubCell"/>
</dbReference>
<evidence type="ECO:0000256" key="5">
    <source>
        <dbReference type="ARBA" id="ARBA00022519"/>
    </source>
</evidence>
<keyword evidence="11" id="KW-0614">Plasmid</keyword>
<evidence type="ECO:0000256" key="6">
    <source>
        <dbReference type="ARBA" id="ARBA00022692"/>
    </source>
</evidence>
<dbReference type="SUPFAM" id="SSF161098">
    <property type="entry name" value="MetI-like"/>
    <property type="match status" value="1"/>
</dbReference>
<comment type="similarity">
    <text evidence="2">Belongs to the binding-protein-dependent transport system permease family. CysTW subfamily.</text>
</comment>
<accession>A0A6B9GAT1</accession>
<proteinExistence type="inferred from homology"/>
<evidence type="ECO:0000256" key="2">
    <source>
        <dbReference type="ARBA" id="ARBA00007069"/>
    </source>
</evidence>
<evidence type="ECO:0000256" key="7">
    <source>
        <dbReference type="ARBA" id="ARBA00022989"/>
    </source>
</evidence>
<keyword evidence="5" id="KW-0997">Cell inner membrane</keyword>
<organism evidence="11 12">
    <name type="scientific">Pantoea cypripedii</name>
    <name type="common">Pectobacterium cypripedii</name>
    <name type="synonym">Erwinia cypripedii</name>
    <dbReference type="NCBI Taxonomy" id="55209"/>
    <lineage>
        <taxon>Bacteria</taxon>
        <taxon>Pseudomonadati</taxon>
        <taxon>Pseudomonadota</taxon>
        <taxon>Gammaproteobacteria</taxon>
        <taxon>Enterobacterales</taxon>
        <taxon>Erwiniaceae</taxon>
        <taxon>Pantoea</taxon>
    </lineage>
</organism>
<dbReference type="PANTHER" id="PTHR43848">
    <property type="entry name" value="PUTRESCINE TRANSPORT SYSTEM PERMEASE PROTEIN POTI"/>
    <property type="match status" value="1"/>
</dbReference>
<dbReference type="Proteomes" id="UP000502005">
    <property type="component" value="Plasmid pNE1B"/>
</dbReference>
<evidence type="ECO:0000313" key="12">
    <source>
        <dbReference type="Proteomes" id="UP000502005"/>
    </source>
</evidence>
<protein>
    <recommendedName>
        <fullName evidence="10">ABC transmembrane type-1 domain-containing protein</fullName>
    </recommendedName>
</protein>
<dbReference type="PANTHER" id="PTHR43848:SF2">
    <property type="entry name" value="PUTRESCINE TRANSPORT SYSTEM PERMEASE PROTEIN POTI"/>
    <property type="match status" value="1"/>
</dbReference>
<reference evidence="11 12" key="1">
    <citation type="submission" date="2017-11" db="EMBL/GenBank/DDBJ databases">
        <title>Genome sequence of Pantoea cypripedii NE1.</title>
        <authorList>
            <person name="Nascimento F.X."/>
        </authorList>
    </citation>
    <scope>NUCLEOTIDE SEQUENCE [LARGE SCALE GENOMIC DNA]</scope>
    <source>
        <strain evidence="11 12">NE1</strain>
        <plasmid evidence="12">pne1b</plasmid>
    </source>
</reference>
<dbReference type="RefSeq" id="WP_208718908.1">
    <property type="nucleotide sequence ID" value="NZ_CP024770.1"/>
</dbReference>
<feature type="domain" description="ABC transmembrane type-1" evidence="10">
    <location>
        <begin position="93"/>
        <end position="281"/>
    </location>
</feature>
<keyword evidence="3" id="KW-0813">Transport</keyword>
<dbReference type="InterPro" id="IPR051789">
    <property type="entry name" value="Bact_Polyamine_Transport"/>
</dbReference>
<sequence length="292" mass="32712">MTALLTTKAARKMMTSISDSEHRHVLHNSWSYWSGWRTLGGYALWIMLALIYFPLLWLGLMSFSARPLSGIPFPFTFEHYDALFANTSWIQPFGISVLIGVGVGMVTAFTATVVGRAIPHSPRSGMLVLLAMLPLFIPGMSMGAAQFIFLRPMLGMTLGYWSIFLGHIVWAFPFSLLIVLVLTTRFDYKLIEAAADLGASRWQTFWQIEMPILRPGIVGAALFGFLISFNEAQRSIFLRGTSTTMPIWNWTMASSQQSQVPIIFSLETIVLLVVLPSLAAVFWVLFARMDKN</sequence>
<evidence type="ECO:0000259" key="10">
    <source>
        <dbReference type="PROSITE" id="PS50928"/>
    </source>
</evidence>
<dbReference type="InterPro" id="IPR035906">
    <property type="entry name" value="MetI-like_sf"/>
</dbReference>
<keyword evidence="4" id="KW-1003">Cell membrane</keyword>
<comment type="subcellular location">
    <subcellularLocation>
        <location evidence="1">Cell inner membrane</location>
        <topology evidence="1">Multi-pass membrane protein</topology>
    </subcellularLocation>
</comment>
<evidence type="ECO:0000256" key="9">
    <source>
        <dbReference type="SAM" id="Phobius"/>
    </source>
</evidence>
<evidence type="ECO:0000256" key="1">
    <source>
        <dbReference type="ARBA" id="ARBA00004429"/>
    </source>
</evidence>
<evidence type="ECO:0000313" key="11">
    <source>
        <dbReference type="EMBL" id="QGY32943.1"/>
    </source>
</evidence>
<feature type="transmembrane region" description="Helical" evidence="9">
    <location>
        <begin position="126"/>
        <end position="149"/>
    </location>
</feature>
<evidence type="ECO:0000256" key="3">
    <source>
        <dbReference type="ARBA" id="ARBA00022448"/>
    </source>
</evidence>
<keyword evidence="7 9" id="KW-1133">Transmembrane helix</keyword>
<feature type="transmembrane region" description="Helical" evidence="9">
    <location>
        <begin position="93"/>
        <end position="114"/>
    </location>
</feature>
<feature type="transmembrane region" description="Helical" evidence="9">
    <location>
        <begin position="39"/>
        <end position="60"/>
    </location>
</feature>
<dbReference type="CDD" id="cd06261">
    <property type="entry name" value="TM_PBP2"/>
    <property type="match status" value="1"/>
</dbReference>
<evidence type="ECO:0000256" key="4">
    <source>
        <dbReference type="ARBA" id="ARBA00022475"/>
    </source>
</evidence>
<dbReference type="EMBL" id="CP024770">
    <property type="protein sequence ID" value="QGY32943.1"/>
    <property type="molecule type" value="Genomic_DNA"/>
</dbReference>
<dbReference type="InterPro" id="IPR000515">
    <property type="entry name" value="MetI-like"/>
</dbReference>
<dbReference type="PROSITE" id="PS50928">
    <property type="entry name" value="ABC_TM1"/>
    <property type="match status" value="1"/>
</dbReference>
<name>A0A6B9GAT1_PANCY</name>
<feature type="transmembrane region" description="Helical" evidence="9">
    <location>
        <begin position="161"/>
        <end position="182"/>
    </location>
</feature>
<gene>
    <name evidence="11" type="ORF">CUN67_28850</name>
</gene>
<geneLocation type="plasmid" evidence="12">
    <name>pne1b</name>
</geneLocation>
<feature type="transmembrane region" description="Helical" evidence="9">
    <location>
        <begin position="211"/>
        <end position="229"/>
    </location>
</feature>
<dbReference type="AlphaFoldDB" id="A0A6B9GAT1"/>
<keyword evidence="8 9" id="KW-0472">Membrane</keyword>
<dbReference type="GO" id="GO:0055085">
    <property type="term" value="P:transmembrane transport"/>
    <property type="evidence" value="ECO:0007669"/>
    <property type="project" value="InterPro"/>
</dbReference>
<feature type="transmembrane region" description="Helical" evidence="9">
    <location>
        <begin position="262"/>
        <end position="286"/>
    </location>
</feature>
<dbReference type="Gene3D" id="1.10.3720.10">
    <property type="entry name" value="MetI-like"/>
    <property type="match status" value="1"/>
</dbReference>
<evidence type="ECO:0000256" key="8">
    <source>
        <dbReference type="ARBA" id="ARBA00023136"/>
    </source>
</evidence>
<keyword evidence="6 9" id="KW-0812">Transmembrane</keyword>